<evidence type="ECO:0000259" key="2">
    <source>
        <dbReference type="Pfam" id="PF04151"/>
    </source>
</evidence>
<comment type="caution">
    <text evidence="3">The sequence shown here is derived from an EMBL/GenBank/DDBJ whole genome shotgun (WGS) entry which is preliminary data.</text>
</comment>
<keyword evidence="1" id="KW-0732">Signal</keyword>
<feature type="signal peptide" evidence="1">
    <location>
        <begin position="1"/>
        <end position="28"/>
    </location>
</feature>
<dbReference type="AlphaFoldDB" id="A0A956M350"/>
<dbReference type="EMBL" id="JAGQHR010000976">
    <property type="protein sequence ID" value="MCA9730073.1"/>
    <property type="molecule type" value="Genomic_DNA"/>
</dbReference>
<evidence type="ECO:0000313" key="3">
    <source>
        <dbReference type="EMBL" id="MCA9730073.1"/>
    </source>
</evidence>
<evidence type="ECO:0000256" key="1">
    <source>
        <dbReference type="SAM" id="SignalP"/>
    </source>
</evidence>
<feature type="chain" id="PRO_5037637641" evidence="1">
    <location>
        <begin position="29"/>
        <end position="369"/>
    </location>
</feature>
<reference evidence="3" key="1">
    <citation type="submission" date="2020-04" db="EMBL/GenBank/DDBJ databases">
        <authorList>
            <person name="Zhang T."/>
        </authorList>
    </citation>
    <scope>NUCLEOTIDE SEQUENCE</scope>
    <source>
        <strain evidence="3">HKST-UBA01</strain>
    </source>
</reference>
<name>A0A956M350_UNCEI</name>
<reference evidence="3" key="2">
    <citation type="journal article" date="2021" name="Microbiome">
        <title>Successional dynamics and alternative stable states in a saline activated sludge microbial community over 9 years.</title>
        <authorList>
            <person name="Wang Y."/>
            <person name="Ye J."/>
            <person name="Ju F."/>
            <person name="Liu L."/>
            <person name="Boyd J.A."/>
            <person name="Deng Y."/>
            <person name="Parks D.H."/>
            <person name="Jiang X."/>
            <person name="Yin X."/>
            <person name="Woodcroft B.J."/>
            <person name="Tyson G.W."/>
            <person name="Hugenholtz P."/>
            <person name="Polz M.F."/>
            <person name="Zhang T."/>
        </authorList>
    </citation>
    <scope>NUCLEOTIDE SEQUENCE</scope>
    <source>
        <strain evidence="3">HKST-UBA01</strain>
    </source>
</reference>
<evidence type="ECO:0000313" key="4">
    <source>
        <dbReference type="Proteomes" id="UP000697710"/>
    </source>
</evidence>
<accession>A0A956M350</accession>
<protein>
    <submittedName>
        <fullName evidence="3">PPC domain-containing protein</fullName>
    </submittedName>
</protein>
<organism evidence="3 4">
    <name type="scientific">Eiseniibacteriota bacterium</name>
    <dbReference type="NCBI Taxonomy" id="2212470"/>
    <lineage>
        <taxon>Bacteria</taxon>
        <taxon>Candidatus Eiseniibacteriota</taxon>
    </lineage>
</organism>
<sequence>MSRQYDLPSRLVIVTTLVLTSLAGPSGAAPGVSEPKAWQPDLGSPGWIPMQASYAGGCVGALPVVFDSVTDPATISAAAYQAWYTFEATAGDVLTFGTAPVRPEEDTDTFLTLIADDCGTIVAENDDDGPGRHALIYRVAAPYTGRYYVRVRGFSSTDRGRYRAYFMRTKSRTVLFNDVCEGAVALPRCEEQRITGDLAKAENQYDLALPGPSPTGFPSDGRDAAYQLDVRRGDRLILDCTMPKDDTSVYLVSDCGNVTGSCQAWSDTGLNGDKEVIDWTAPASGRYFLIVDSYGKNAGGAFAMNLRIECAVRTGGCCTSGQTCVLLTEQECVSMGSSYLGDDASCGVGTCAPLPTLSTSWGALKHQYR</sequence>
<dbReference type="InterPro" id="IPR007280">
    <property type="entry name" value="Peptidase_C_arc/bac"/>
</dbReference>
<dbReference type="Gene3D" id="2.60.120.380">
    <property type="match status" value="2"/>
</dbReference>
<gene>
    <name evidence="3" type="ORF">KC729_20485</name>
</gene>
<feature type="domain" description="Peptidase C-terminal archaeal/bacterial" evidence="2">
    <location>
        <begin position="82"/>
        <end position="153"/>
    </location>
</feature>
<proteinExistence type="predicted"/>
<dbReference type="Pfam" id="PF04151">
    <property type="entry name" value="PPC"/>
    <property type="match status" value="1"/>
</dbReference>
<dbReference type="Proteomes" id="UP000697710">
    <property type="component" value="Unassembled WGS sequence"/>
</dbReference>